<dbReference type="Proteomes" id="UP001171687">
    <property type="component" value="Unassembled WGS sequence"/>
</dbReference>
<dbReference type="InterPro" id="IPR035903">
    <property type="entry name" value="HesB-like_dom_sf"/>
</dbReference>
<dbReference type="PIRSF" id="PIRSF034852">
    <property type="entry name" value="UCP034852"/>
    <property type="match status" value="1"/>
</dbReference>
<reference evidence="2" key="2">
    <citation type="submission" date="2023-07" db="EMBL/GenBank/DDBJ databases">
        <title>Evaluation of the beneficial properties of pineapple isolates.</title>
        <authorList>
            <person name="Adefiranye O."/>
        </authorList>
    </citation>
    <scope>NUCLEOTIDE SEQUENCE</scope>
    <source>
        <strain evidence="2">PAPLE_T1</strain>
    </source>
</reference>
<gene>
    <name evidence="3" type="ORF">CD158_03190</name>
    <name evidence="2" type="ORF">QYH67_02705</name>
</gene>
<reference evidence="3 4" key="1">
    <citation type="submission" date="2017-08" db="EMBL/GenBank/DDBJ databases">
        <title>Draft genome sequences of 64 type strains of genus Staph aureus.</title>
        <authorList>
            <person name="Cole K."/>
            <person name="Golubchik T."/>
            <person name="Russell J."/>
            <person name="Foster D."/>
            <person name="Llewelyn M."/>
            <person name="Wilson D."/>
            <person name="Crook D."/>
            <person name="Paul J."/>
        </authorList>
    </citation>
    <scope>NUCLEOTIDE SEQUENCE [LARGE SCALE GENOMIC DNA]</scope>
    <source>
        <strain evidence="3 4">NCTC 12101</strain>
    </source>
</reference>
<dbReference type="EMBL" id="JAUHQC010000006">
    <property type="protein sequence ID" value="MDN4532499.1"/>
    <property type="molecule type" value="Genomic_DNA"/>
</dbReference>
<proteinExistence type="inferred from homology"/>
<comment type="similarity">
    <text evidence="1">Belongs to the HesB/IscA family.</text>
</comment>
<name>A0AAP8PQ39_9STAP</name>
<protein>
    <submittedName>
        <fullName evidence="2">HesB/YadR/YfhF family protein</fullName>
    </submittedName>
</protein>
<dbReference type="SUPFAM" id="SSF89360">
    <property type="entry name" value="HesB-like domain"/>
    <property type="match status" value="1"/>
</dbReference>
<dbReference type="Proteomes" id="UP000242470">
    <property type="component" value="Unassembled WGS sequence"/>
</dbReference>
<comment type="caution">
    <text evidence="3">The sequence shown here is derived from an EMBL/GenBank/DDBJ whole genome shotgun (WGS) entry which is preliminary data.</text>
</comment>
<dbReference type="EMBL" id="PPQW01000014">
    <property type="protein sequence ID" value="PNZ68491.1"/>
    <property type="molecule type" value="Genomic_DNA"/>
</dbReference>
<evidence type="ECO:0000256" key="1">
    <source>
        <dbReference type="ARBA" id="ARBA00006718"/>
    </source>
</evidence>
<evidence type="ECO:0000313" key="3">
    <source>
        <dbReference type="EMBL" id="PNZ68491.1"/>
    </source>
</evidence>
<dbReference type="RefSeq" id="WP_059106951.1">
    <property type="nucleotide sequence ID" value="NZ_AP024589.1"/>
</dbReference>
<evidence type="ECO:0000313" key="2">
    <source>
        <dbReference type="EMBL" id="MDN4532499.1"/>
    </source>
</evidence>
<dbReference type="GeneID" id="64982325"/>
<dbReference type="InterPro" id="IPR008326">
    <property type="entry name" value="PdhI-like"/>
</dbReference>
<sequence>MKIDISSEAVNWFKEELDLPQEQKVLVFYVRYGGEFQLKQGFSPAFSVEDKQDIEIGYENEIEGLTVAVAEKDLWYFEDDELYIDIDNGKDEIAHSTK</sequence>
<dbReference type="AlphaFoldDB" id="A0AAP8PQ39"/>
<accession>A0AAP8PQ39</accession>
<organism evidence="3 4">
    <name type="scientific">Staphylococcus auricularis</name>
    <dbReference type="NCBI Taxonomy" id="29379"/>
    <lineage>
        <taxon>Bacteria</taxon>
        <taxon>Bacillati</taxon>
        <taxon>Bacillota</taxon>
        <taxon>Bacilli</taxon>
        <taxon>Bacillales</taxon>
        <taxon>Staphylococcaceae</taxon>
        <taxon>Staphylococcus</taxon>
    </lineage>
</organism>
<evidence type="ECO:0000313" key="4">
    <source>
        <dbReference type="Proteomes" id="UP000242470"/>
    </source>
</evidence>